<gene>
    <name evidence="1" type="ORF">PG986_005883</name>
</gene>
<sequence>MVVPYQNIVKHRLMSLRGEGGGEGSAEDICRGAVLICTLGLTFPLQRGEPLAKAAADLARIMSSSNMIQNSHFLFWAAMLGAVVIGAGEKATAAIDEGTEGAELRLRAERGLTTWDAAKATLKRFLWLDIACDEAAWKV</sequence>
<reference evidence="1 2" key="1">
    <citation type="submission" date="2023-01" db="EMBL/GenBank/DDBJ databases">
        <title>Analysis of 21 Apiospora genomes using comparative genomics revels a genus with tremendous synthesis potential of carbohydrate active enzymes and secondary metabolites.</title>
        <authorList>
            <person name="Sorensen T."/>
        </authorList>
    </citation>
    <scope>NUCLEOTIDE SEQUENCE [LARGE SCALE GENOMIC DNA]</scope>
    <source>
        <strain evidence="1 2">CBS 24483</strain>
    </source>
</reference>
<keyword evidence="2" id="KW-1185">Reference proteome</keyword>
<evidence type="ECO:0000313" key="2">
    <source>
        <dbReference type="Proteomes" id="UP001391051"/>
    </source>
</evidence>
<dbReference type="GeneID" id="92075167"/>
<proteinExistence type="predicted"/>
<dbReference type="Proteomes" id="UP001391051">
    <property type="component" value="Unassembled WGS sequence"/>
</dbReference>
<dbReference type="EMBL" id="JAQQWE010000004">
    <property type="protein sequence ID" value="KAK7956661.1"/>
    <property type="molecule type" value="Genomic_DNA"/>
</dbReference>
<protein>
    <submittedName>
        <fullName evidence="1">Uncharacterized protein</fullName>
    </submittedName>
</protein>
<organism evidence="1 2">
    <name type="scientific">Apiospora aurea</name>
    <dbReference type="NCBI Taxonomy" id="335848"/>
    <lineage>
        <taxon>Eukaryota</taxon>
        <taxon>Fungi</taxon>
        <taxon>Dikarya</taxon>
        <taxon>Ascomycota</taxon>
        <taxon>Pezizomycotina</taxon>
        <taxon>Sordariomycetes</taxon>
        <taxon>Xylariomycetidae</taxon>
        <taxon>Amphisphaeriales</taxon>
        <taxon>Apiosporaceae</taxon>
        <taxon>Apiospora</taxon>
    </lineage>
</organism>
<comment type="caution">
    <text evidence="1">The sequence shown here is derived from an EMBL/GenBank/DDBJ whole genome shotgun (WGS) entry which is preliminary data.</text>
</comment>
<name>A0ABR1QIT9_9PEZI</name>
<accession>A0ABR1QIT9</accession>
<dbReference type="RefSeq" id="XP_066701967.1">
    <property type="nucleotide sequence ID" value="XM_066842105.1"/>
</dbReference>
<evidence type="ECO:0000313" key="1">
    <source>
        <dbReference type="EMBL" id="KAK7956661.1"/>
    </source>
</evidence>